<dbReference type="GO" id="GO:0043565">
    <property type="term" value="F:sequence-specific DNA binding"/>
    <property type="evidence" value="ECO:0007669"/>
    <property type="project" value="InterPro"/>
</dbReference>
<comment type="caution">
    <text evidence="5">The sequence shown here is derived from an EMBL/GenBank/DDBJ whole genome shotgun (WGS) entry which is preliminary data.</text>
</comment>
<evidence type="ECO:0000256" key="2">
    <source>
        <dbReference type="ARBA" id="ARBA00023125"/>
    </source>
</evidence>
<name>A0A2T7BP68_9BACT</name>
<evidence type="ECO:0000313" key="5">
    <source>
        <dbReference type="EMBL" id="PUZ29477.1"/>
    </source>
</evidence>
<dbReference type="EMBL" id="QCYK01000001">
    <property type="protein sequence ID" value="PUZ29477.1"/>
    <property type="molecule type" value="Genomic_DNA"/>
</dbReference>
<dbReference type="InterPro" id="IPR018062">
    <property type="entry name" value="HTH_AraC-typ_CS"/>
</dbReference>
<keyword evidence="6" id="KW-1185">Reference proteome</keyword>
<keyword evidence="1" id="KW-0805">Transcription regulation</keyword>
<accession>A0A2T7BP68</accession>
<feature type="domain" description="HTH araC/xylS-type" evidence="4">
    <location>
        <begin position="223"/>
        <end position="321"/>
    </location>
</feature>
<evidence type="ECO:0000259" key="4">
    <source>
        <dbReference type="PROSITE" id="PS01124"/>
    </source>
</evidence>
<dbReference type="OrthoDB" id="651776at2"/>
<protein>
    <recommendedName>
        <fullName evidence="4">HTH araC/xylS-type domain-containing protein</fullName>
    </recommendedName>
</protein>
<dbReference type="PANTHER" id="PTHR43280">
    <property type="entry name" value="ARAC-FAMILY TRANSCRIPTIONAL REGULATOR"/>
    <property type="match status" value="1"/>
</dbReference>
<evidence type="ECO:0000313" key="6">
    <source>
        <dbReference type="Proteomes" id="UP000244450"/>
    </source>
</evidence>
<reference evidence="5 6" key="1">
    <citation type="submission" date="2018-04" db="EMBL/GenBank/DDBJ databases">
        <title>Chitinophaga fuyangensis sp. nov., isolated from soil in a chemical factory.</title>
        <authorList>
            <person name="Chen K."/>
        </authorList>
    </citation>
    <scope>NUCLEOTIDE SEQUENCE [LARGE SCALE GENOMIC DNA]</scope>
    <source>
        <strain evidence="5 6">LY-1</strain>
    </source>
</reference>
<dbReference type="SUPFAM" id="SSF46689">
    <property type="entry name" value="Homeodomain-like"/>
    <property type="match status" value="1"/>
</dbReference>
<dbReference type="InterPro" id="IPR018060">
    <property type="entry name" value="HTH_AraC"/>
</dbReference>
<dbReference type="PROSITE" id="PS01124">
    <property type="entry name" value="HTH_ARAC_FAMILY_2"/>
    <property type="match status" value="1"/>
</dbReference>
<dbReference type="Gene3D" id="1.10.10.60">
    <property type="entry name" value="Homeodomain-like"/>
    <property type="match status" value="2"/>
</dbReference>
<dbReference type="PROSITE" id="PS00041">
    <property type="entry name" value="HTH_ARAC_FAMILY_1"/>
    <property type="match status" value="1"/>
</dbReference>
<dbReference type="PANTHER" id="PTHR43280:SF2">
    <property type="entry name" value="HTH-TYPE TRANSCRIPTIONAL REGULATOR EXSA"/>
    <property type="match status" value="1"/>
</dbReference>
<keyword evidence="3" id="KW-0804">Transcription</keyword>
<evidence type="ECO:0000256" key="3">
    <source>
        <dbReference type="ARBA" id="ARBA00023163"/>
    </source>
</evidence>
<gene>
    <name evidence="5" type="ORF">DCC81_08515</name>
</gene>
<dbReference type="AlphaFoldDB" id="A0A2T7BP68"/>
<dbReference type="Proteomes" id="UP000244450">
    <property type="component" value="Unassembled WGS sequence"/>
</dbReference>
<dbReference type="RefSeq" id="WP_108686114.1">
    <property type="nucleotide sequence ID" value="NZ_QCYK01000001.1"/>
</dbReference>
<proteinExistence type="predicted"/>
<keyword evidence="2" id="KW-0238">DNA-binding</keyword>
<organism evidence="5 6">
    <name type="scientific">Chitinophaga parva</name>
    <dbReference type="NCBI Taxonomy" id="2169414"/>
    <lineage>
        <taxon>Bacteria</taxon>
        <taxon>Pseudomonadati</taxon>
        <taxon>Bacteroidota</taxon>
        <taxon>Chitinophagia</taxon>
        <taxon>Chitinophagales</taxon>
        <taxon>Chitinophagaceae</taxon>
        <taxon>Chitinophaga</taxon>
    </lineage>
</organism>
<evidence type="ECO:0000256" key="1">
    <source>
        <dbReference type="ARBA" id="ARBA00023015"/>
    </source>
</evidence>
<dbReference type="GO" id="GO:0003700">
    <property type="term" value="F:DNA-binding transcription factor activity"/>
    <property type="evidence" value="ECO:0007669"/>
    <property type="project" value="InterPro"/>
</dbReference>
<dbReference type="InterPro" id="IPR009057">
    <property type="entry name" value="Homeodomain-like_sf"/>
</dbReference>
<dbReference type="Pfam" id="PF12833">
    <property type="entry name" value="HTH_18"/>
    <property type="match status" value="1"/>
</dbReference>
<dbReference type="SMART" id="SM00342">
    <property type="entry name" value="HTH_ARAC"/>
    <property type="match status" value="1"/>
</dbReference>
<sequence>MMTFNILDVPAKLVHLTPEVPKHYHALVSPFAKATCVLSPGIDIIDQQVEIEGCTIATHTMVCKMASVLRPHLQAPISTLHCMLQGSLQCVLEPGITVDLVQGQYNFFEIAPGEHEVTVTPGRYVSFHIDLSENLLEKLAPLADVLQTLLEKALHAESSPVLPAAGILTPELYAEIEAIRACNAGEPLSRVKLHGKLLQLLTMVLESLYRPCQPLTHTQQLMATIQHYIDTHLDELITLSRLAKGYPLSESCIKQQFKAFTGENISDYVIRKRMEKAKELLQTTNWPISNIAFKVGYEEPTNFTREYKKFFQQLPSAERKPVVR</sequence>